<accession>D1C1K6</accession>
<dbReference type="InterPro" id="IPR007138">
    <property type="entry name" value="ABM_dom"/>
</dbReference>
<evidence type="ECO:0000259" key="1">
    <source>
        <dbReference type="Pfam" id="PF03992"/>
    </source>
</evidence>
<keyword evidence="2" id="KW-0560">Oxidoreductase</keyword>
<dbReference type="Gene3D" id="3.30.70.100">
    <property type="match status" value="1"/>
</dbReference>
<dbReference type="RefSeq" id="WP_012871170.1">
    <property type="nucleotide sequence ID" value="NC_013523.1"/>
</dbReference>
<proteinExistence type="predicted"/>
<keyword evidence="2" id="KW-0503">Monooxygenase</keyword>
<dbReference type="EMBL" id="CP001823">
    <property type="protein sequence ID" value="ACZ38123.1"/>
    <property type="molecule type" value="Genomic_DNA"/>
</dbReference>
<dbReference type="InParanoid" id="D1C1K6"/>
<protein>
    <submittedName>
        <fullName evidence="2">Antibiotic biosynthesis monooxygenase</fullName>
    </submittedName>
</protein>
<dbReference type="SUPFAM" id="SSF54909">
    <property type="entry name" value="Dimeric alpha+beta barrel"/>
    <property type="match status" value="1"/>
</dbReference>
<dbReference type="KEGG" id="sti:Sthe_0686"/>
<dbReference type="eggNOG" id="COG1359">
    <property type="taxonomic scope" value="Bacteria"/>
</dbReference>
<dbReference type="Pfam" id="PF03992">
    <property type="entry name" value="ABM"/>
    <property type="match status" value="1"/>
</dbReference>
<dbReference type="HOGENOM" id="CLU_2345747_0_0_0"/>
<dbReference type="InterPro" id="IPR011008">
    <property type="entry name" value="Dimeric_a/b-barrel"/>
</dbReference>
<organism evidence="2 3">
    <name type="scientific">Sphaerobacter thermophilus (strain ATCC 49802 / DSM 20745 / KCCM 41009 / NCIMB 13125 / S 6022)</name>
    <dbReference type="NCBI Taxonomy" id="479434"/>
    <lineage>
        <taxon>Bacteria</taxon>
        <taxon>Pseudomonadati</taxon>
        <taxon>Thermomicrobiota</taxon>
        <taxon>Thermomicrobia</taxon>
        <taxon>Sphaerobacterales</taxon>
        <taxon>Sphaerobacterineae</taxon>
        <taxon>Sphaerobacteraceae</taxon>
        <taxon>Sphaerobacter</taxon>
    </lineage>
</organism>
<dbReference type="STRING" id="479434.Sthe_0686"/>
<keyword evidence="3" id="KW-1185">Reference proteome</keyword>
<sequence>MFVDISVFEVEEGMQGVFERDFLPVVERARAEEGCLSSDLVRLEEERRYAWVERWESREQHNAFNEILFGQTLPNMPDIGRYSTRLVEREAEGYVVDRTSPFEHAS</sequence>
<evidence type="ECO:0000313" key="2">
    <source>
        <dbReference type="EMBL" id="ACZ38123.1"/>
    </source>
</evidence>
<reference evidence="3" key="1">
    <citation type="submission" date="2009-11" db="EMBL/GenBank/DDBJ databases">
        <title>The complete chromosome 1 of Sphaerobacter thermophilus DSM 20745.</title>
        <authorList>
            <person name="Lucas S."/>
            <person name="Copeland A."/>
            <person name="Lapidus A."/>
            <person name="Glavina del Rio T."/>
            <person name="Dalin E."/>
            <person name="Tice H."/>
            <person name="Bruce D."/>
            <person name="Goodwin L."/>
            <person name="Pitluck S."/>
            <person name="Kyrpides N."/>
            <person name="Mavromatis K."/>
            <person name="Ivanova N."/>
            <person name="Mikhailova N."/>
            <person name="LaButti K.M."/>
            <person name="Clum A."/>
            <person name="Sun H.I."/>
            <person name="Brettin T."/>
            <person name="Detter J.C."/>
            <person name="Han C."/>
            <person name="Larimer F."/>
            <person name="Land M."/>
            <person name="Hauser L."/>
            <person name="Markowitz V."/>
            <person name="Cheng J.F."/>
            <person name="Hugenholtz P."/>
            <person name="Woyke T."/>
            <person name="Wu D."/>
            <person name="Steenblock K."/>
            <person name="Schneider S."/>
            <person name="Pukall R."/>
            <person name="Goeker M."/>
            <person name="Klenk H.P."/>
            <person name="Eisen J.A."/>
        </authorList>
    </citation>
    <scope>NUCLEOTIDE SEQUENCE [LARGE SCALE GENOMIC DNA]</scope>
    <source>
        <strain evidence="3">ATCC 49802 / DSM 20745 / S 6022</strain>
    </source>
</reference>
<dbReference type="OrthoDB" id="9798157at2"/>
<gene>
    <name evidence="2" type="ordered locus">Sthe_0686</name>
</gene>
<name>D1C1K6_SPHTD</name>
<feature type="domain" description="ABM" evidence="1">
    <location>
        <begin position="1"/>
        <end position="65"/>
    </location>
</feature>
<evidence type="ECO:0000313" key="3">
    <source>
        <dbReference type="Proteomes" id="UP000002027"/>
    </source>
</evidence>
<dbReference type="Proteomes" id="UP000002027">
    <property type="component" value="Chromosome 1"/>
</dbReference>
<dbReference type="GO" id="GO:0004497">
    <property type="term" value="F:monooxygenase activity"/>
    <property type="evidence" value="ECO:0007669"/>
    <property type="project" value="UniProtKB-KW"/>
</dbReference>
<reference evidence="2 3" key="2">
    <citation type="journal article" date="2010" name="Stand. Genomic Sci.">
        <title>Complete genome sequence of Desulfohalobium retbaense type strain (HR(100)).</title>
        <authorList>
            <person name="Spring S."/>
            <person name="Nolan M."/>
            <person name="Lapidus A."/>
            <person name="Glavina Del Rio T."/>
            <person name="Copeland A."/>
            <person name="Tice H."/>
            <person name="Cheng J.F."/>
            <person name="Lucas S."/>
            <person name="Land M."/>
            <person name="Chen F."/>
            <person name="Bruce D."/>
            <person name="Goodwin L."/>
            <person name="Pitluck S."/>
            <person name="Ivanova N."/>
            <person name="Mavromatis K."/>
            <person name="Mikhailova N."/>
            <person name="Pati A."/>
            <person name="Chen A."/>
            <person name="Palaniappan K."/>
            <person name="Hauser L."/>
            <person name="Chang Y.J."/>
            <person name="Jeffries C.D."/>
            <person name="Munk C."/>
            <person name="Kiss H."/>
            <person name="Chain P."/>
            <person name="Han C."/>
            <person name="Brettin T."/>
            <person name="Detter J.C."/>
            <person name="Schuler E."/>
            <person name="Goker M."/>
            <person name="Rohde M."/>
            <person name="Bristow J."/>
            <person name="Eisen J.A."/>
            <person name="Markowitz V."/>
            <person name="Hugenholtz P."/>
            <person name="Kyrpides N.C."/>
            <person name="Klenk H.P."/>
        </authorList>
    </citation>
    <scope>NUCLEOTIDE SEQUENCE [LARGE SCALE GENOMIC DNA]</scope>
    <source>
        <strain evidence="3">ATCC 49802 / DSM 20745 / S 6022</strain>
    </source>
</reference>
<dbReference type="AlphaFoldDB" id="D1C1K6"/>